<dbReference type="AlphaFoldDB" id="A0A8J5HLZ2"/>
<dbReference type="PANTHER" id="PTHR11165">
    <property type="entry name" value="SKP1"/>
    <property type="match status" value="1"/>
</dbReference>
<comment type="caution">
    <text evidence="3">The sequence shown here is derived from an EMBL/GenBank/DDBJ whole genome shotgun (WGS) entry which is preliminary data.</text>
</comment>
<evidence type="ECO:0000313" key="4">
    <source>
        <dbReference type="Proteomes" id="UP000734854"/>
    </source>
</evidence>
<sequence length="134" mass="15165">MIEISTQESLVSPNIFTFNSSQPTYAMTFSPLVFPFLISPSPQSPFAILFLDSGRHDEDDHAEEQGHRDKDIPLPNVSSRILTKVVEYCKKHVIAVTSNSKSSFEDITRSMISDEDLKSCDTEFVKFNQVNLFD</sequence>
<keyword evidence="4" id="KW-1185">Reference proteome</keyword>
<accession>A0A8J5HLZ2</accession>
<dbReference type="Pfam" id="PF03931">
    <property type="entry name" value="Skp1_POZ"/>
    <property type="match status" value="1"/>
</dbReference>
<dbReference type="InterPro" id="IPR016897">
    <property type="entry name" value="SKP1"/>
</dbReference>
<dbReference type="GO" id="GO:0006511">
    <property type="term" value="P:ubiquitin-dependent protein catabolic process"/>
    <property type="evidence" value="ECO:0007669"/>
    <property type="project" value="InterPro"/>
</dbReference>
<dbReference type="EMBL" id="JACMSC010000002">
    <property type="protein sequence ID" value="KAG6531303.1"/>
    <property type="molecule type" value="Genomic_DNA"/>
</dbReference>
<evidence type="ECO:0000259" key="2">
    <source>
        <dbReference type="Pfam" id="PF03931"/>
    </source>
</evidence>
<organism evidence="3 4">
    <name type="scientific">Zingiber officinale</name>
    <name type="common">Ginger</name>
    <name type="synonym">Amomum zingiber</name>
    <dbReference type="NCBI Taxonomy" id="94328"/>
    <lineage>
        <taxon>Eukaryota</taxon>
        <taxon>Viridiplantae</taxon>
        <taxon>Streptophyta</taxon>
        <taxon>Embryophyta</taxon>
        <taxon>Tracheophyta</taxon>
        <taxon>Spermatophyta</taxon>
        <taxon>Magnoliopsida</taxon>
        <taxon>Liliopsida</taxon>
        <taxon>Zingiberales</taxon>
        <taxon>Zingiberaceae</taxon>
        <taxon>Zingiber</taxon>
    </lineage>
</organism>
<dbReference type="Gene3D" id="3.30.710.10">
    <property type="entry name" value="Potassium Channel Kv1.1, Chain A"/>
    <property type="match status" value="1"/>
</dbReference>
<dbReference type="SUPFAM" id="SSF54695">
    <property type="entry name" value="POZ domain"/>
    <property type="match status" value="1"/>
</dbReference>
<gene>
    <name evidence="3" type="ORF">ZIOFF_005107</name>
</gene>
<protein>
    <recommendedName>
        <fullName evidence="2">SKP1 component POZ domain-containing protein</fullName>
    </recommendedName>
</protein>
<reference evidence="3 4" key="1">
    <citation type="submission" date="2020-08" db="EMBL/GenBank/DDBJ databases">
        <title>Plant Genome Project.</title>
        <authorList>
            <person name="Zhang R.-G."/>
        </authorList>
    </citation>
    <scope>NUCLEOTIDE SEQUENCE [LARGE SCALE GENOMIC DNA]</scope>
    <source>
        <tissue evidence="3">Rhizome</tissue>
    </source>
</reference>
<dbReference type="InterPro" id="IPR016073">
    <property type="entry name" value="Skp1_comp_POZ"/>
</dbReference>
<dbReference type="InterPro" id="IPR011333">
    <property type="entry name" value="SKP1/BTB/POZ_sf"/>
</dbReference>
<evidence type="ECO:0000256" key="1">
    <source>
        <dbReference type="ARBA" id="ARBA00004906"/>
    </source>
</evidence>
<name>A0A8J5HLZ2_ZINOF</name>
<dbReference type="Proteomes" id="UP000734854">
    <property type="component" value="Unassembled WGS sequence"/>
</dbReference>
<feature type="domain" description="SKP1 component POZ" evidence="2">
    <location>
        <begin position="63"/>
        <end position="93"/>
    </location>
</feature>
<evidence type="ECO:0000313" key="3">
    <source>
        <dbReference type="EMBL" id="KAG6531303.1"/>
    </source>
</evidence>
<proteinExistence type="predicted"/>
<comment type="pathway">
    <text evidence="1">Protein modification; protein ubiquitination.</text>
</comment>